<keyword evidence="3" id="KW-0520">NAD</keyword>
<evidence type="ECO:0000256" key="4">
    <source>
        <dbReference type="PROSITE-ProRule" id="PRU10007"/>
    </source>
</evidence>
<dbReference type="Gene3D" id="3.40.605.10">
    <property type="entry name" value="Aldehyde Dehydrogenase, Chain A, domain 1"/>
    <property type="match status" value="1"/>
</dbReference>
<dbReference type="OrthoDB" id="310895at2759"/>
<feature type="domain" description="Aldehyde dehydrogenase" evidence="7">
    <location>
        <begin position="22"/>
        <end position="469"/>
    </location>
</feature>
<organism evidence="8 9">
    <name type="scientific">Steccherinum ochraceum</name>
    <dbReference type="NCBI Taxonomy" id="92696"/>
    <lineage>
        <taxon>Eukaryota</taxon>
        <taxon>Fungi</taxon>
        <taxon>Dikarya</taxon>
        <taxon>Basidiomycota</taxon>
        <taxon>Agaricomycotina</taxon>
        <taxon>Agaricomycetes</taxon>
        <taxon>Polyporales</taxon>
        <taxon>Steccherinaceae</taxon>
        <taxon>Steccherinum</taxon>
    </lineage>
</organism>
<evidence type="ECO:0000256" key="2">
    <source>
        <dbReference type="ARBA" id="ARBA00023002"/>
    </source>
</evidence>
<dbReference type="AlphaFoldDB" id="A0A4R0RTE9"/>
<name>A0A4R0RTE9_9APHY</name>
<reference evidence="8 9" key="1">
    <citation type="submission" date="2018-11" db="EMBL/GenBank/DDBJ databases">
        <title>Genome assembly of Steccherinum ochraceum LE-BIN_3174, the white-rot fungus of the Steccherinaceae family (The Residual Polyporoid clade, Polyporales, Basidiomycota).</title>
        <authorList>
            <person name="Fedorova T.V."/>
            <person name="Glazunova O.A."/>
            <person name="Landesman E.O."/>
            <person name="Moiseenko K.V."/>
            <person name="Psurtseva N.V."/>
            <person name="Savinova O.S."/>
            <person name="Shakhova N.V."/>
            <person name="Tyazhelova T.V."/>
            <person name="Vasina D.V."/>
        </authorList>
    </citation>
    <scope>NUCLEOTIDE SEQUENCE [LARGE SCALE GENOMIC DNA]</scope>
    <source>
        <strain evidence="8 9">LE-BIN_3174</strain>
    </source>
</reference>
<dbReference type="GO" id="GO:0016620">
    <property type="term" value="F:oxidoreductase activity, acting on the aldehyde or oxo group of donors, NAD or NADP as acceptor"/>
    <property type="evidence" value="ECO:0007669"/>
    <property type="project" value="InterPro"/>
</dbReference>
<evidence type="ECO:0000259" key="7">
    <source>
        <dbReference type="Pfam" id="PF00171"/>
    </source>
</evidence>
<protein>
    <recommendedName>
        <fullName evidence="7">Aldehyde dehydrogenase domain-containing protein</fullName>
    </recommendedName>
</protein>
<evidence type="ECO:0000256" key="6">
    <source>
        <dbReference type="SAM" id="MobiDB-lite"/>
    </source>
</evidence>
<dbReference type="InterPro" id="IPR016162">
    <property type="entry name" value="Ald_DH_N"/>
</dbReference>
<feature type="compositionally biased region" description="Polar residues" evidence="6">
    <location>
        <begin position="17"/>
        <end position="26"/>
    </location>
</feature>
<gene>
    <name evidence="8" type="ORF">EIP91_011684</name>
</gene>
<evidence type="ECO:0000256" key="5">
    <source>
        <dbReference type="RuleBase" id="RU003345"/>
    </source>
</evidence>
<dbReference type="PROSITE" id="PS00687">
    <property type="entry name" value="ALDEHYDE_DEHYDR_GLU"/>
    <property type="match status" value="1"/>
</dbReference>
<proteinExistence type="inferred from homology"/>
<keyword evidence="2 5" id="KW-0560">Oxidoreductase</keyword>
<evidence type="ECO:0000313" key="9">
    <source>
        <dbReference type="Proteomes" id="UP000292702"/>
    </source>
</evidence>
<sequence length="489" mass="51335">MSSQNVPLTPLHIGGQNKPSSTGATYEVRTPSTKKLVSVAAAASAADCKEAVEVAGKAFLTWSQTTPGFRSAILRKAADLISTPAYHDKIVKLNVEESGLTPQWGSMIDAGTSKHALTRAVNLPYQVKGTILPSDLGNTAYVVKRPMGVIFVMSPWNAPLGLTLMTTLPALAVGNTIVLKTSEISPGAQFIAAELLKEAGLPDGVFNVVHVAKEDAGPRVAEIIAHPLVRKIGFTGSDRIARILAAEAAKHLKPCVFELGGKSPAVVLSDADIEIAARAIVSGSLCNSGQSCISTERVIVQKDVAEQLISAIKNHASKLKAGGDGKLSGLFTEASAENVIGMVKEAVSTGAELLVGDLKRVGTVVQPHVVVGARPGDRLWDRETFGPVTTIAIVDTVDEAVELANTTDYSLSASLWTTDVRKAVEVSKRIKSCRVLVNQSTVGNEAGFSAAAFGGTSGYGSFDINSFLDEQLISIPPADSDPKFLLVDF</sequence>
<dbReference type="InterPro" id="IPR029510">
    <property type="entry name" value="Ald_DH_CS_GLU"/>
</dbReference>
<comment type="caution">
    <text evidence="8">The sequence shown here is derived from an EMBL/GenBank/DDBJ whole genome shotgun (WGS) entry which is preliminary data.</text>
</comment>
<dbReference type="STRING" id="92696.A0A4R0RTE9"/>
<feature type="active site" evidence="4">
    <location>
        <position position="258"/>
    </location>
</feature>
<comment type="similarity">
    <text evidence="1 5">Belongs to the aldehyde dehydrogenase family.</text>
</comment>
<dbReference type="PANTHER" id="PTHR42986">
    <property type="entry name" value="BENZALDEHYDE DEHYDROGENASE YFMT"/>
    <property type="match status" value="1"/>
</dbReference>
<dbReference type="InterPro" id="IPR016163">
    <property type="entry name" value="Ald_DH_C"/>
</dbReference>
<dbReference type="InterPro" id="IPR015590">
    <property type="entry name" value="Aldehyde_DH_dom"/>
</dbReference>
<dbReference type="Gene3D" id="3.40.309.10">
    <property type="entry name" value="Aldehyde Dehydrogenase, Chain A, domain 2"/>
    <property type="match status" value="1"/>
</dbReference>
<dbReference type="EMBL" id="RWJN01000008">
    <property type="protein sequence ID" value="TCD71206.1"/>
    <property type="molecule type" value="Genomic_DNA"/>
</dbReference>
<accession>A0A4R0RTE9</accession>
<dbReference type="SUPFAM" id="SSF53720">
    <property type="entry name" value="ALDH-like"/>
    <property type="match status" value="1"/>
</dbReference>
<dbReference type="InterPro" id="IPR016161">
    <property type="entry name" value="Ald_DH/histidinol_DH"/>
</dbReference>
<evidence type="ECO:0000256" key="1">
    <source>
        <dbReference type="ARBA" id="ARBA00009986"/>
    </source>
</evidence>
<dbReference type="PANTHER" id="PTHR42986:SF1">
    <property type="entry name" value="BENZALDEHYDE DEHYDROGENASE YFMT"/>
    <property type="match status" value="1"/>
</dbReference>
<dbReference type="Pfam" id="PF00171">
    <property type="entry name" value="Aldedh"/>
    <property type="match status" value="1"/>
</dbReference>
<evidence type="ECO:0000256" key="3">
    <source>
        <dbReference type="ARBA" id="ARBA00023027"/>
    </source>
</evidence>
<keyword evidence="9" id="KW-1185">Reference proteome</keyword>
<feature type="region of interest" description="Disordered" evidence="6">
    <location>
        <begin position="1"/>
        <end position="26"/>
    </location>
</feature>
<dbReference type="Proteomes" id="UP000292702">
    <property type="component" value="Unassembled WGS sequence"/>
</dbReference>
<evidence type="ECO:0000313" key="8">
    <source>
        <dbReference type="EMBL" id="TCD71206.1"/>
    </source>
</evidence>